<dbReference type="InterPro" id="IPR035587">
    <property type="entry name" value="DUS-like_FMN-bd"/>
</dbReference>
<dbReference type="InterPro" id="IPR018517">
    <property type="entry name" value="tRNA_hU_synthase_CS"/>
</dbReference>
<dbReference type="InParanoid" id="A0A7M7P9G4"/>
<keyword evidence="9" id="KW-0560">Oxidoreductase</keyword>
<dbReference type="OMA" id="MGMKCEH"/>
<dbReference type="PROSITE" id="PS01136">
    <property type="entry name" value="UPF0034"/>
    <property type="match status" value="1"/>
</dbReference>
<dbReference type="KEGG" id="spu:582685"/>
<keyword evidence="7" id="KW-0819">tRNA processing</keyword>
<organism evidence="23 24">
    <name type="scientific">Strongylocentrotus purpuratus</name>
    <name type="common">Purple sea urchin</name>
    <dbReference type="NCBI Taxonomy" id="7668"/>
    <lineage>
        <taxon>Eukaryota</taxon>
        <taxon>Metazoa</taxon>
        <taxon>Echinodermata</taxon>
        <taxon>Eleutherozoa</taxon>
        <taxon>Echinozoa</taxon>
        <taxon>Echinoidea</taxon>
        <taxon>Euechinoidea</taxon>
        <taxon>Echinacea</taxon>
        <taxon>Camarodonta</taxon>
        <taxon>Echinidea</taxon>
        <taxon>Strongylocentrotidae</taxon>
        <taxon>Strongylocentrotus</taxon>
    </lineage>
</organism>
<evidence type="ECO:0000256" key="18">
    <source>
        <dbReference type="ARBA" id="ARBA00053643"/>
    </source>
</evidence>
<sequence>MENGESSTRIPQNRIDMTAGKRKIGRPSVPSNIKRQRRLERQKDYRTHHKALLLELEVHDRWLALAKRMHVAPRDLAVVLLDAAEGSNLLGLDSKPGSSEIRPEQTSLATQQSDVSLPSASVDPEMRHVSSHSDPLMSSTPATFPPLPDRNSAESSCGAVCMSSVPGVESLQGTPTVVPRIILSNIMPKLEGYEFWEKTLGKPRFIVAPMVEQSELPWRILSRRHKAELCYTPMFHSSVFTKNPRYRKEALASCEEDSPLIVQFCGNNPEVFLEAAMLAQDHCDAIDLNLGCPQSIAKRGQYGAYLQDKWELISKIVSLAHEKLSVPITCKIRIFPSVEKTVRYAQMLEKAGCQLLTVHGRTRDMRGPVTGMADWSAIKAVKAAVKIPVFANGNIQSLQDVHRCMEETGVDGVMTAEGNLHNPALFEGTHPKVWDITDEYIDLVKTYPTPLSAVRAHLFKILHHSLMVHIDLRIDLARAKSIGDCEEICKTLRGRCEEDAAKPDAPTKPEDGKLPHWLCQPYFRPSPKEAEAKRAEKNRKRPLSMIIDDLNNEGLSKSQIKKRVRNPSVIFHRPVRQYEKCAKCPNPRGLKCVFSECRACCKHTAHKAVADCPGHHLLFATKKLKSDRWEAEQREKGLLTATTAAGNALNLDTEGSNAEQAGTTKQLDSG</sequence>
<comment type="catalytic activity">
    <reaction evidence="16">
        <text>5,6-dihydrouridine(16) in tRNA + NAD(+) = uridine(16) in tRNA + NADH + H(+)</text>
        <dbReference type="Rhea" id="RHEA:53380"/>
        <dbReference type="Rhea" id="RHEA-COMP:13543"/>
        <dbReference type="Rhea" id="RHEA-COMP:13544"/>
        <dbReference type="ChEBI" id="CHEBI:15378"/>
        <dbReference type="ChEBI" id="CHEBI:57540"/>
        <dbReference type="ChEBI" id="CHEBI:57945"/>
        <dbReference type="ChEBI" id="CHEBI:65315"/>
        <dbReference type="ChEBI" id="CHEBI:74443"/>
        <dbReference type="EC" id="1.3.1.88"/>
    </reaction>
    <physiologicalReaction direction="right-to-left" evidence="16">
        <dbReference type="Rhea" id="RHEA:53382"/>
    </physiologicalReaction>
</comment>
<evidence type="ECO:0000256" key="5">
    <source>
        <dbReference type="ARBA" id="ARBA00022630"/>
    </source>
</evidence>
<comment type="catalytic activity">
    <reaction evidence="15">
        <text>5,6-dihydrouridine(16) in tRNA + NADP(+) = uridine(16) in tRNA + NADPH + H(+)</text>
        <dbReference type="Rhea" id="RHEA:53376"/>
        <dbReference type="Rhea" id="RHEA-COMP:13543"/>
        <dbReference type="Rhea" id="RHEA-COMP:13544"/>
        <dbReference type="ChEBI" id="CHEBI:15378"/>
        <dbReference type="ChEBI" id="CHEBI:57783"/>
        <dbReference type="ChEBI" id="CHEBI:58349"/>
        <dbReference type="ChEBI" id="CHEBI:65315"/>
        <dbReference type="ChEBI" id="CHEBI:74443"/>
        <dbReference type="EC" id="1.3.1.88"/>
    </reaction>
    <physiologicalReaction direction="right-to-left" evidence="15">
        <dbReference type="Rhea" id="RHEA:53378"/>
    </physiologicalReaction>
</comment>
<dbReference type="GO" id="GO:0017150">
    <property type="term" value="F:tRNA dihydrouridine synthase activity"/>
    <property type="evidence" value="ECO:0000318"/>
    <property type="project" value="GO_Central"/>
</dbReference>
<dbReference type="PANTHER" id="PTHR11082">
    <property type="entry name" value="TRNA-DIHYDROURIDINE SYNTHASE"/>
    <property type="match status" value="1"/>
</dbReference>
<reference evidence="24" key="1">
    <citation type="submission" date="2015-02" db="EMBL/GenBank/DDBJ databases">
        <title>Genome sequencing for Strongylocentrotus purpuratus.</title>
        <authorList>
            <person name="Murali S."/>
            <person name="Liu Y."/>
            <person name="Vee V."/>
            <person name="English A."/>
            <person name="Wang M."/>
            <person name="Skinner E."/>
            <person name="Han Y."/>
            <person name="Muzny D.M."/>
            <person name="Worley K.C."/>
            <person name="Gibbs R.A."/>
        </authorList>
    </citation>
    <scope>NUCLEOTIDE SEQUENCE</scope>
</reference>
<evidence type="ECO:0000256" key="16">
    <source>
        <dbReference type="ARBA" id="ARBA00048934"/>
    </source>
</evidence>
<keyword evidence="24" id="KW-1185">Reference proteome</keyword>
<dbReference type="CDD" id="cd02801">
    <property type="entry name" value="DUS_like_FMN"/>
    <property type="match status" value="1"/>
</dbReference>
<keyword evidence="10" id="KW-0520">NAD</keyword>
<evidence type="ECO:0000256" key="6">
    <source>
        <dbReference type="ARBA" id="ARBA00022643"/>
    </source>
</evidence>
<evidence type="ECO:0000256" key="12">
    <source>
        <dbReference type="ARBA" id="ARBA00038313"/>
    </source>
</evidence>
<keyword evidence="5" id="KW-0285">Flavoprotein</keyword>
<keyword evidence="11" id="KW-0539">Nucleus</keyword>
<proteinExistence type="inferred from homology"/>
<evidence type="ECO:0000313" key="24">
    <source>
        <dbReference type="Proteomes" id="UP000007110"/>
    </source>
</evidence>
<dbReference type="EC" id="1.3.1.88" evidence="13"/>
<dbReference type="AlphaFoldDB" id="A0A7M7P9G4"/>
<dbReference type="OrthoDB" id="272303at2759"/>
<evidence type="ECO:0000256" key="15">
    <source>
        <dbReference type="ARBA" id="ARBA00047652"/>
    </source>
</evidence>
<evidence type="ECO:0000256" key="1">
    <source>
        <dbReference type="ARBA" id="ARBA00001917"/>
    </source>
</evidence>
<dbReference type="GO" id="GO:0005737">
    <property type="term" value="C:cytoplasm"/>
    <property type="evidence" value="ECO:0007669"/>
    <property type="project" value="UniProtKB-SubCell"/>
</dbReference>
<comment type="similarity">
    <text evidence="12">Belongs to the Dus family. Dus1 subfamily.</text>
</comment>
<dbReference type="Pfam" id="PF01207">
    <property type="entry name" value="Dus"/>
    <property type="match status" value="1"/>
</dbReference>
<evidence type="ECO:0000256" key="11">
    <source>
        <dbReference type="ARBA" id="ARBA00023242"/>
    </source>
</evidence>
<dbReference type="PANTHER" id="PTHR11082:SF5">
    <property type="entry name" value="TRNA-DIHYDROURIDINE(16_17) SYNTHASE [NAD(P)(+)]-LIKE"/>
    <property type="match status" value="1"/>
</dbReference>
<name>A0A7M7P9G4_STRPU</name>
<evidence type="ECO:0000256" key="14">
    <source>
        <dbReference type="ARBA" id="ARBA00047287"/>
    </source>
</evidence>
<comment type="catalytic activity">
    <reaction evidence="14">
        <text>5,6-dihydrouridine(17) in tRNA + NAD(+) = uridine(17) in tRNA + NADH + H(+)</text>
        <dbReference type="Rhea" id="RHEA:53372"/>
        <dbReference type="Rhea" id="RHEA-COMP:13541"/>
        <dbReference type="Rhea" id="RHEA-COMP:13542"/>
        <dbReference type="ChEBI" id="CHEBI:15378"/>
        <dbReference type="ChEBI" id="CHEBI:57540"/>
        <dbReference type="ChEBI" id="CHEBI:57945"/>
        <dbReference type="ChEBI" id="CHEBI:65315"/>
        <dbReference type="ChEBI" id="CHEBI:74443"/>
        <dbReference type="EC" id="1.3.1.88"/>
    </reaction>
    <physiologicalReaction direction="right-to-left" evidence="14">
        <dbReference type="Rhea" id="RHEA:53374"/>
    </physiologicalReaction>
</comment>
<keyword evidence="8" id="KW-0521">NADP</keyword>
<feature type="compositionally biased region" description="Polar residues" evidence="21">
    <location>
        <begin position="1"/>
        <end position="11"/>
    </location>
</feature>
<evidence type="ECO:0000256" key="17">
    <source>
        <dbReference type="ARBA" id="ARBA00049467"/>
    </source>
</evidence>
<feature type="domain" description="DUS-like FMN-binding" evidence="22">
    <location>
        <begin position="207"/>
        <end position="463"/>
    </location>
</feature>
<dbReference type="Proteomes" id="UP000007110">
    <property type="component" value="Unassembled WGS sequence"/>
</dbReference>
<feature type="region of interest" description="Disordered" evidence="21">
    <location>
        <begin position="649"/>
        <end position="670"/>
    </location>
</feature>
<dbReference type="SUPFAM" id="SSF51395">
    <property type="entry name" value="FMN-linked oxidoreductases"/>
    <property type="match status" value="1"/>
</dbReference>
<protein>
    <recommendedName>
        <fullName evidence="19">tRNA-dihydrouridine(16/17) synthase [NAD(P)(+)]-like</fullName>
        <ecNumber evidence="13">1.3.1.88</ecNumber>
    </recommendedName>
    <alternativeName>
        <fullName evidence="20">tRNA-dihydrouridine synthase 1-like</fullName>
    </alternativeName>
</protein>
<reference evidence="23" key="2">
    <citation type="submission" date="2021-01" db="UniProtKB">
        <authorList>
            <consortium name="EnsemblMetazoa"/>
        </authorList>
    </citation>
    <scope>IDENTIFICATION</scope>
</reference>
<evidence type="ECO:0000259" key="22">
    <source>
        <dbReference type="Pfam" id="PF01207"/>
    </source>
</evidence>
<keyword evidence="4" id="KW-0963">Cytoplasm</keyword>
<evidence type="ECO:0000256" key="4">
    <source>
        <dbReference type="ARBA" id="ARBA00022490"/>
    </source>
</evidence>
<keyword evidence="6" id="KW-0288">FMN</keyword>
<feature type="region of interest" description="Disordered" evidence="21">
    <location>
        <begin position="1"/>
        <end position="29"/>
    </location>
</feature>
<evidence type="ECO:0000313" key="23">
    <source>
        <dbReference type="EnsemblMetazoa" id="XP_030847425"/>
    </source>
</evidence>
<comment type="function">
    <text evidence="18">Catalyzes the synthesis of dihydrouridine, a modified base found in the D-loop of most tRNAs. Specifically modifies U16 and U17 in cytoplasmic tRNAs. Affects the level of some mature tRNA and thereby the total cellular translation.</text>
</comment>
<dbReference type="FunFam" id="3.20.20.70:FF:000081">
    <property type="entry name" value="Dihydrouridine synthase 1 like"/>
    <property type="match status" value="1"/>
</dbReference>
<evidence type="ECO:0000256" key="9">
    <source>
        <dbReference type="ARBA" id="ARBA00023002"/>
    </source>
</evidence>
<dbReference type="GeneID" id="582685"/>
<evidence type="ECO:0000256" key="8">
    <source>
        <dbReference type="ARBA" id="ARBA00022857"/>
    </source>
</evidence>
<evidence type="ECO:0000256" key="7">
    <source>
        <dbReference type="ARBA" id="ARBA00022694"/>
    </source>
</evidence>
<evidence type="ECO:0000256" key="2">
    <source>
        <dbReference type="ARBA" id="ARBA00004123"/>
    </source>
</evidence>
<dbReference type="Gene3D" id="3.20.20.70">
    <property type="entry name" value="Aldolase class I"/>
    <property type="match status" value="1"/>
</dbReference>
<comment type="subcellular location">
    <subcellularLocation>
        <location evidence="3">Cytoplasm</location>
    </subcellularLocation>
    <subcellularLocation>
        <location evidence="2">Nucleus</location>
    </subcellularLocation>
</comment>
<dbReference type="GO" id="GO:0050660">
    <property type="term" value="F:flavin adenine dinucleotide binding"/>
    <property type="evidence" value="ECO:0007669"/>
    <property type="project" value="InterPro"/>
</dbReference>
<comment type="catalytic activity">
    <reaction evidence="17">
        <text>5,6-dihydrouridine(17) in tRNA + NADP(+) = uridine(17) in tRNA + NADPH + H(+)</text>
        <dbReference type="Rhea" id="RHEA:53368"/>
        <dbReference type="Rhea" id="RHEA-COMP:13541"/>
        <dbReference type="Rhea" id="RHEA-COMP:13542"/>
        <dbReference type="ChEBI" id="CHEBI:15378"/>
        <dbReference type="ChEBI" id="CHEBI:57783"/>
        <dbReference type="ChEBI" id="CHEBI:58349"/>
        <dbReference type="ChEBI" id="CHEBI:65315"/>
        <dbReference type="ChEBI" id="CHEBI:74443"/>
        <dbReference type="EC" id="1.3.1.88"/>
    </reaction>
    <physiologicalReaction direction="right-to-left" evidence="17">
        <dbReference type="Rhea" id="RHEA:53370"/>
    </physiologicalReaction>
</comment>
<evidence type="ECO:0000256" key="3">
    <source>
        <dbReference type="ARBA" id="ARBA00004496"/>
    </source>
</evidence>
<dbReference type="RefSeq" id="XP_030847425.1">
    <property type="nucleotide sequence ID" value="XM_030991565.1"/>
</dbReference>
<evidence type="ECO:0000256" key="13">
    <source>
        <dbReference type="ARBA" id="ARBA00038890"/>
    </source>
</evidence>
<feature type="region of interest" description="Disordered" evidence="21">
    <location>
        <begin position="89"/>
        <end position="140"/>
    </location>
</feature>
<accession>A0A7M7P9G4</accession>
<comment type="cofactor">
    <cofactor evidence="1">
        <name>FMN</name>
        <dbReference type="ChEBI" id="CHEBI:58210"/>
    </cofactor>
</comment>
<evidence type="ECO:0000256" key="19">
    <source>
        <dbReference type="ARBA" id="ARBA00068883"/>
    </source>
</evidence>
<dbReference type="GO" id="GO:0005634">
    <property type="term" value="C:nucleus"/>
    <property type="evidence" value="ECO:0007669"/>
    <property type="project" value="UniProtKB-SubCell"/>
</dbReference>
<evidence type="ECO:0000256" key="21">
    <source>
        <dbReference type="SAM" id="MobiDB-lite"/>
    </source>
</evidence>
<dbReference type="InterPro" id="IPR013785">
    <property type="entry name" value="Aldolase_TIM"/>
</dbReference>
<feature type="compositionally biased region" description="Polar residues" evidence="21">
    <location>
        <begin position="104"/>
        <end position="119"/>
    </location>
</feature>
<dbReference type="FunCoup" id="A0A7M7P9G4">
    <property type="interactions" value="1775"/>
</dbReference>
<evidence type="ECO:0000256" key="20">
    <source>
        <dbReference type="ARBA" id="ARBA00077078"/>
    </source>
</evidence>
<feature type="compositionally biased region" description="Polar residues" evidence="21">
    <location>
        <begin position="654"/>
        <end position="670"/>
    </location>
</feature>
<evidence type="ECO:0000256" key="10">
    <source>
        <dbReference type="ARBA" id="ARBA00023027"/>
    </source>
</evidence>
<dbReference type="EnsemblMetazoa" id="XM_030991565">
    <property type="protein sequence ID" value="XP_030847425"/>
    <property type="gene ID" value="LOC582685"/>
</dbReference>